<evidence type="ECO:0000256" key="1">
    <source>
        <dbReference type="SAM" id="Coils"/>
    </source>
</evidence>
<protein>
    <submittedName>
        <fullName evidence="2">Uncharacterized protein</fullName>
    </submittedName>
</protein>
<name>A0A428XS50_KIBAR</name>
<dbReference type="EMBL" id="QHKI01000147">
    <property type="protein sequence ID" value="RSM58177.1"/>
    <property type="molecule type" value="Genomic_DNA"/>
</dbReference>
<dbReference type="Proteomes" id="UP000287547">
    <property type="component" value="Unassembled WGS sequence"/>
</dbReference>
<accession>A0A428XS50</accession>
<dbReference type="AlphaFoldDB" id="A0A428XS50"/>
<keyword evidence="1" id="KW-0175">Coiled coil</keyword>
<reference evidence="2 3" key="1">
    <citation type="submission" date="2018-05" db="EMBL/GenBank/DDBJ databases">
        <title>Evolution of GPA BGCs.</title>
        <authorList>
            <person name="Waglechner N."/>
            <person name="Wright G.D."/>
        </authorList>
    </citation>
    <scope>NUCLEOTIDE SEQUENCE [LARGE SCALE GENOMIC DNA]</scope>
    <source>
        <strain evidence="2 3">A82846</strain>
    </source>
</reference>
<comment type="caution">
    <text evidence="2">The sequence shown here is derived from an EMBL/GenBank/DDBJ whole genome shotgun (WGS) entry which is preliminary data.</text>
</comment>
<organism evidence="2 3">
    <name type="scientific">Kibdelosporangium aridum</name>
    <dbReference type="NCBI Taxonomy" id="2030"/>
    <lineage>
        <taxon>Bacteria</taxon>
        <taxon>Bacillati</taxon>
        <taxon>Actinomycetota</taxon>
        <taxon>Actinomycetes</taxon>
        <taxon>Pseudonocardiales</taxon>
        <taxon>Pseudonocardiaceae</taxon>
        <taxon>Kibdelosporangium</taxon>
    </lineage>
</organism>
<sequence length="123" mass="13737">MYRHDDLHAAILAQTAHTADTTNGNIVSRESLLAELANAAERNRRQALRVTQLEKRLSEALGETVWRETGLGAPTDLDALQRQITHLEQQAADLKRQLADRTDELEAARATSRELMAQLNRGL</sequence>
<gene>
    <name evidence="2" type="ORF">DMH04_56355</name>
</gene>
<proteinExistence type="predicted"/>
<evidence type="ECO:0000313" key="3">
    <source>
        <dbReference type="Proteomes" id="UP000287547"/>
    </source>
</evidence>
<dbReference type="OrthoDB" id="3697743at2"/>
<feature type="coiled-coil region" evidence="1">
    <location>
        <begin position="36"/>
        <end position="111"/>
    </location>
</feature>
<evidence type="ECO:0000313" key="2">
    <source>
        <dbReference type="EMBL" id="RSM58177.1"/>
    </source>
</evidence>